<dbReference type="PANTHER" id="PTHR46148:SF44">
    <property type="entry name" value="GAG-POL POLYPROTEIN"/>
    <property type="match status" value="1"/>
</dbReference>
<dbReference type="EMBL" id="JAHUZN010000005">
    <property type="protein sequence ID" value="KAG8492936.1"/>
    <property type="molecule type" value="Genomic_DNA"/>
</dbReference>
<dbReference type="SUPFAM" id="SSF56672">
    <property type="entry name" value="DNA/RNA polymerases"/>
    <property type="match status" value="1"/>
</dbReference>
<evidence type="ECO:0000313" key="4">
    <source>
        <dbReference type="Proteomes" id="UP000701853"/>
    </source>
</evidence>
<comment type="caution">
    <text evidence="3">The sequence shown here is derived from an EMBL/GenBank/DDBJ whole genome shotgun (WGS) entry which is preliminary data.</text>
</comment>
<dbReference type="OrthoDB" id="1938712at2759"/>
<dbReference type="Proteomes" id="UP000701853">
    <property type="component" value="Chromosome 5"/>
</dbReference>
<sequence length="419" mass="48417">MCMVKFGNASYPISALDTGKRCHIIDESFEKLKTVLTQAPVLVQPEPGKDFVVYSDASHVGLGYVLMQDRKVVAYASHQLKTHKANYPMHDLELAVMKELNLRQCRWVELFKDYDYSIEYHPSKANMVADALSRRFMNDLRVMFVQLKDGVMTDFGINSDGVLSFRGQICVLKDDDLRQSILREAHSSPYAMHPGGNKIRLKLSINYLRVCRSRLRYRCGNKSEIDFSLQKLAKLYISEIARLHGYLSRSFLIGILVLRFGSGRGFMRLWVPDRWSVREGDSDTGGHVKELCDRLPRQLGRVLAISRRRDIEYSVGDMVFLKVSLWKKVLQFDRKGKLSPQFIGLYLVLKRVGPVAYQLEPPPELDHIHDVFHISMLRRYHSDPTYIMPVEEIEARFRVLQAYSVMLSWHICDAFVAYI</sequence>
<evidence type="ECO:0008006" key="5">
    <source>
        <dbReference type="Google" id="ProtNLM"/>
    </source>
</evidence>
<dbReference type="InterPro" id="IPR043502">
    <property type="entry name" value="DNA/RNA_pol_sf"/>
</dbReference>
<name>A0A8J6D2U8_9ROSI</name>
<dbReference type="AlphaFoldDB" id="A0A8J6D2U8"/>
<evidence type="ECO:0000313" key="3">
    <source>
        <dbReference type="EMBL" id="KAG8492936.1"/>
    </source>
</evidence>
<feature type="domain" description="Reverse transcriptase/retrotransposon-derived protein RNase H-like" evidence="1">
    <location>
        <begin position="27"/>
        <end position="97"/>
    </location>
</feature>
<evidence type="ECO:0000259" key="1">
    <source>
        <dbReference type="Pfam" id="PF17919"/>
    </source>
</evidence>
<organism evidence="3 4">
    <name type="scientific">Gossypium anomalum</name>
    <dbReference type="NCBI Taxonomy" id="47600"/>
    <lineage>
        <taxon>Eukaryota</taxon>
        <taxon>Viridiplantae</taxon>
        <taxon>Streptophyta</taxon>
        <taxon>Embryophyta</taxon>
        <taxon>Tracheophyta</taxon>
        <taxon>Spermatophyta</taxon>
        <taxon>Magnoliopsida</taxon>
        <taxon>eudicotyledons</taxon>
        <taxon>Gunneridae</taxon>
        <taxon>Pentapetalae</taxon>
        <taxon>rosids</taxon>
        <taxon>malvids</taxon>
        <taxon>Malvales</taxon>
        <taxon>Malvaceae</taxon>
        <taxon>Malvoideae</taxon>
        <taxon>Gossypium</taxon>
    </lineage>
</organism>
<reference evidence="3 4" key="1">
    <citation type="journal article" date="2021" name="bioRxiv">
        <title>The Gossypium anomalum genome as a resource for cotton improvement and evolutionary analysis of hybrid incompatibility.</title>
        <authorList>
            <person name="Grover C.E."/>
            <person name="Yuan D."/>
            <person name="Arick M.A."/>
            <person name="Miller E.R."/>
            <person name="Hu G."/>
            <person name="Peterson D.G."/>
            <person name="Wendel J.F."/>
            <person name="Udall J.A."/>
        </authorList>
    </citation>
    <scope>NUCLEOTIDE SEQUENCE [LARGE SCALE GENOMIC DNA]</scope>
    <source>
        <strain evidence="3">JFW-Udall</strain>
        <tissue evidence="3">Leaf</tissue>
    </source>
</reference>
<protein>
    <recommendedName>
        <fullName evidence="5">Reverse transcriptase/retrotransposon-derived protein RNase H-like domain-containing protein</fullName>
    </recommendedName>
</protein>
<keyword evidence="4" id="KW-1185">Reference proteome</keyword>
<dbReference type="InterPro" id="IPR056924">
    <property type="entry name" value="SH3_Tf2-1"/>
</dbReference>
<dbReference type="Pfam" id="PF17919">
    <property type="entry name" value="RT_RNaseH_2"/>
    <property type="match status" value="1"/>
</dbReference>
<proteinExistence type="predicted"/>
<feature type="domain" description="Tf2-1-like SH3-like" evidence="2">
    <location>
        <begin position="316"/>
        <end position="381"/>
    </location>
</feature>
<gene>
    <name evidence="3" type="ORF">CXB51_010156</name>
</gene>
<accession>A0A8J6D2U8</accession>
<dbReference type="PANTHER" id="PTHR46148">
    <property type="entry name" value="CHROMO DOMAIN-CONTAINING PROTEIN"/>
    <property type="match status" value="1"/>
</dbReference>
<evidence type="ECO:0000259" key="2">
    <source>
        <dbReference type="Pfam" id="PF24626"/>
    </source>
</evidence>
<dbReference type="Pfam" id="PF24626">
    <property type="entry name" value="SH3_Tf2-1"/>
    <property type="match status" value="1"/>
</dbReference>
<dbReference type="InterPro" id="IPR041577">
    <property type="entry name" value="RT_RNaseH_2"/>
</dbReference>